<dbReference type="PANTHER" id="PTHR31956">
    <property type="entry name" value="NON-SPECIFIC PHOSPHOLIPASE C4-RELATED"/>
    <property type="match status" value="1"/>
</dbReference>
<accession>A0ABP3Q6P8</accession>
<evidence type="ECO:0008006" key="4">
    <source>
        <dbReference type="Google" id="ProtNLM"/>
    </source>
</evidence>
<dbReference type="SUPFAM" id="SSF53649">
    <property type="entry name" value="Alkaline phosphatase-like"/>
    <property type="match status" value="1"/>
</dbReference>
<evidence type="ECO:0000313" key="3">
    <source>
        <dbReference type="Proteomes" id="UP001499951"/>
    </source>
</evidence>
<sequence length="335" mass="35918">MEENKGIEQIMGHPDWAPNLNRLAAEYGLATQFYAEVHPSEANYIALLGGDTFGVHDDDAFFCKPGPKSAFCAKSDQSGYVDHNITARSLMDQLGDKGLTWKSYMEDIPGPGSLVPAWPSPGYPAANLPNALYAAKHSGFVNFRSVNSRPYSELMSLLVGFNQLDADLASGTMPNFAIIVPNQCNEMHGRGAKDGGVVPEDCRSGNLQGLIHRGDAEVGRLVKLIMASPVWSAPGNSAIVVSFDENGGDERLSGPQGCCGYDPNSAANFGGGRIMTLVITNHGPHQTKDPTPYNHYSLLRTIEDAFGIPEHLGHAGDTEKGVVSMSPLFAVRTAR</sequence>
<dbReference type="Proteomes" id="UP001499951">
    <property type="component" value="Unassembled WGS sequence"/>
</dbReference>
<keyword evidence="1" id="KW-0378">Hydrolase</keyword>
<dbReference type="Pfam" id="PF04185">
    <property type="entry name" value="Phosphoesterase"/>
    <property type="match status" value="1"/>
</dbReference>
<dbReference type="PANTHER" id="PTHR31956:SF8">
    <property type="entry name" value="ACID PHOSPHATASE PHOA (AFU_ORTHOLOGUE AFUA_1G03570)"/>
    <property type="match status" value="1"/>
</dbReference>
<dbReference type="EMBL" id="BAAADD010000011">
    <property type="protein sequence ID" value="GAA0584366.1"/>
    <property type="molecule type" value="Genomic_DNA"/>
</dbReference>
<gene>
    <name evidence="2" type="ORF">GCM10008942_36600</name>
</gene>
<evidence type="ECO:0000313" key="2">
    <source>
        <dbReference type="EMBL" id="GAA0584366.1"/>
    </source>
</evidence>
<keyword evidence="3" id="KW-1185">Reference proteome</keyword>
<evidence type="ECO:0000256" key="1">
    <source>
        <dbReference type="ARBA" id="ARBA00022801"/>
    </source>
</evidence>
<reference evidence="3" key="1">
    <citation type="journal article" date="2019" name="Int. J. Syst. Evol. Microbiol.">
        <title>The Global Catalogue of Microorganisms (GCM) 10K type strain sequencing project: providing services to taxonomists for standard genome sequencing and annotation.</title>
        <authorList>
            <consortium name="The Broad Institute Genomics Platform"/>
            <consortium name="The Broad Institute Genome Sequencing Center for Infectious Disease"/>
            <person name="Wu L."/>
            <person name="Ma J."/>
        </authorList>
    </citation>
    <scope>NUCLEOTIDE SEQUENCE [LARGE SCALE GENOMIC DNA]</scope>
    <source>
        <strain evidence="3">JCM 15089</strain>
    </source>
</reference>
<name>A0ABP3Q6P8_9PROT</name>
<organism evidence="2 3">
    <name type="scientific">Rhizomicrobium electricum</name>
    <dbReference type="NCBI Taxonomy" id="480070"/>
    <lineage>
        <taxon>Bacteria</taxon>
        <taxon>Pseudomonadati</taxon>
        <taxon>Pseudomonadota</taxon>
        <taxon>Alphaproteobacteria</taxon>
        <taxon>Micropepsales</taxon>
        <taxon>Micropepsaceae</taxon>
        <taxon>Rhizomicrobium</taxon>
    </lineage>
</organism>
<protein>
    <recommendedName>
        <fullName evidence="4">Phosphoesterase</fullName>
    </recommendedName>
</protein>
<dbReference type="Gene3D" id="3.40.720.10">
    <property type="entry name" value="Alkaline Phosphatase, subunit A"/>
    <property type="match status" value="1"/>
</dbReference>
<dbReference type="InterPro" id="IPR017850">
    <property type="entry name" value="Alkaline_phosphatase_core_sf"/>
</dbReference>
<proteinExistence type="predicted"/>
<comment type="caution">
    <text evidence="2">The sequence shown here is derived from an EMBL/GenBank/DDBJ whole genome shotgun (WGS) entry which is preliminary data.</text>
</comment>
<dbReference type="InterPro" id="IPR007312">
    <property type="entry name" value="Phosphoesterase"/>
</dbReference>